<dbReference type="Pfam" id="PF10830">
    <property type="entry name" value="DUF2553"/>
    <property type="match status" value="1"/>
</dbReference>
<evidence type="ECO:0000313" key="2">
    <source>
        <dbReference type="Proteomes" id="UP000430692"/>
    </source>
</evidence>
<keyword evidence="2" id="KW-1185">Reference proteome</keyword>
<dbReference type="Proteomes" id="UP000430692">
    <property type="component" value="Unassembled WGS sequence"/>
</dbReference>
<sequence>MSDYRVNITRKITGKFEGGKLILYHNHQPIGELPVQGQGMTMYDGFELDQSHVYAVGSYAFEDQYAQNCDMGWC</sequence>
<evidence type="ECO:0000313" key="1">
    <source>
        <dbReference type="EMBL" id="MXQ53929.1"/>
    </source>
</evidence>
<protein>
    <submittedName>
        <fullName evidence="1">DUF2553 family protein</fullName>
    </submittedName>
</protein>
<organism evidence="1 2">
    <name type="scientific">Shimazuella alba</name>
    <dbReference type="NCBI Taxonomy" id="2690964"/>
    <lineage>
        <taxon>Bacteria</taxon>
        <taxon>Bacillati</taxon>
        <taxon>Bacillota</taxon>
        <taxon>Bacilli</taxon>
        <taxon>Bacillales</taxon>
        <taxon>Thermoactinomycetaceae</taxon>
        <taxon>Shimazuella</taxon>
    </lineage>
</organism>
<dbReference type="EMBL" id="WUUL01000005">
    <property type="protein sequence ID" value="MXQ53929.1"/>
    <property type="molecule type" value="Genomic_DNA"/>
</dbReference>
<comment type="caution">
    <text evidence="1">The sequence shown here is derived from an EMBL/GenBank/DDBJ whole genome shotgun (WGS) entry which is preliminary data.</text>
</comment>
<dbReference type="InterPro" id="IPR020140">
    <property type="entry name" value="Uncharacterised_YusG"/>
</dbReference>
<proteinExistence type="predicted"/>
<accession>A0A6I4VQP9</accession>
<name>A0A6I4VQP9_9BACL</name>
<reference evidence="1 2" key="1">
    <citation type="submission" date="2019-12" db="EMBL/GenBank/DDBJ databases">
        <title>Whole-genome analyses of novel actinobacteria.</title>
        <authorList>
            <person name="Sahin N."/>
            <person name="Saygin H."/>
        </authorList>
    </citation>
    <scope>NUCLEOTIDE SEQUENCE [LARGE SCALE GENOMIC DNA]</scope>
    <source>
        <strain evidence="1 2">KC615</strain>
    </source>
</reference>
<gene>
    <name evidence="1" type="ORF">GSM42_09410</name>
</gene>
<dbReference type="RefSeq" id="WP_160801285.1">
    <property type="nucleotide sequence ID" value="NZ_WUUL01000005.1"/>
</dbReference>
<dbReference type="AlphaFoldDB" id="A0A6I4VQP9"/>